<feature type="domain" description="RNase H type-1" evidence="2">
    <location>
        <begin position="72"/>
        <end position="193"/>
    </location>
</feature>
<dbReference type="AlphaFoldDB" id="A0A2Z6P075"/>
<dbReference type="PANTHER" id="PTHR47074:SF48">
    <property type="entry name" value="POLYNUCLEOTIDYL TRANSFERASE, RIBONUCLEASE H-LIKE SUPERFAMILY PROTEIN"/>
    <property type="match status" value="1"/>
</dbReference>
<evidence type="ECO:0000313" key="4">
    <source>
        <dbReference type="Proteomes" id="UP000242715"/>
    </source>
</evidence>
<evidence type="ECO:0000259" key="2">
    <source>
        <dbReference type="Pfam" id="PF13456"/>
    </source>
</evidence>
<dbReference type="GO" id="GO:0004523">
    <property type="term" value="F:RNA-DNA hybrid ribonuclease activity"/>
    <property type="evidence" value="ECO:0007669"/>
    <property type="project" value="InterPro"/>
</dbReference>
<feature type="region of interest" description="Disordered" evidence="1">
    <location>
        <begin position="44"/>
        <end position="64"/>
    </location>
</feature>
<dbReference type="InterPro" id="IPR012337">
    <property type="entry name" value="RNaseH-like_sf"/>
</dbReference>
<sequence>MITTIIYSICMARNNKIFNEKDTPVHIAVEKALQILHDYQRNNCSSINTPSPSNSRNNKSWSPPPRTYLKLNVDAHLKDDGHWGLGMVLRREDDRCVGAVTKVMRRSHDATSAEAHGLVEALKWTKAQQLIKVMIEMDAKVIVRALQKKEVPRSCWGQLLKACIRDFDQETQISLNWISREGNKVAHELARWAFTEPNMYWTSNNYPFCILPHLQNDMGSVS</sequence>
<dbReference type="Proteomes" id="UP000242715">
    <property type="component" value="Unassembled WGS sequence"/>
</dbReference>
<keyword evidence="4" id="KW-1185">Reference proteome</keyword>
<dbReference type="Gene3D" id="3.30.420.10">
    <property type="entry name" value="Ribonuclease H-like superfamily/Ribonuclease H"/>
    <property type="match status" value="1"/>
</dbReference>
<dbReference type="SUPFAM" id="SSF53098">
    <property type="entry name" value="Ribonuclease H-like"/>
    <property type="match status" value="1"/>
</dbReference>
<proteinExistence type="predicted"/>
<dbReference type="PANTHER" id="PTHR47074">
    <property type="entry name" value="BNAC02G40300D PROTEIN"/>
    <property type="match status" value="1"/>
</dbReference>
<evidence type="ECO:0000313" key="3">
    <source>
        <dbReference type="EMBL" id="GAU41655.1"/>
    </source>
</evidence>
<dbReference type="InterPro" id="IPR044730">
    <property type="entry name" value="RNase_H-like_dom_plant"/>
</dbReference>
<accession>A0A2Z6P075</accession>
<protein>
    <recommendedName>
        <fullName evidence="2">RNase H type-1 domain-containing protein</fullName>
    </recommendedName>
</protein>
<dbReference type="InterPro" id="IPR002156">
    <property type="entry name" value="RNaseH_domain"/>
</dbReference>
<feature type="compositionally biased region" description="Polar residues" evidence="1">
    <location>
        <begin position="44"/>
        <end position="61"/>
    </location>
</feature>
<dbReference type="InterPro" id="IPR052929">
    <property type="entry name" value="RNase_H-like_EbsB-rel"/>
</dbReference>
<dbReference type="OrthoDB" id="1436518at2759"/>
<reference evidence="4" key="1">
    <citation type="journal article" date="2017" name="Front. Plant Sci.">
        <title>Climate Clever Clovers: New Paradigm to Reduce the Environmental Footprint of Ruminants by Breeding Low Methanogenic Forages Utilizing Haplotype Variation.</title>
        <authorList>
            <person name="Kaur P."/>
            <person name="Appels R."/>
            <person name="Bayer P.E."/>
            <person name="Keeble-Gagnere G."/>
            <person name="Wang J."/>
            <person name="Hirakawa H."/>
            <person name="Shirasawa K."/>
            <person name="Vercoe P."/>
            <person name="Stefanova K."/>
            <person name="Durmic Z."/>
            <person name="Nichols P."/>
            <person name="Revell C."/>
            <person name="Isobe S.N."/>
            <person name="Edwards D."/>
            <person name="Erskine W."/>
        </authorList>
    </citation>
    <scope>NUCLEOTIDE SEQUENCE [LARGE SCALE GENOMIC DNA]</scope>
    <source>
        <strain evidence="4">cv. Daliak</strain>
    </source>
</reference>
<dbReference type="GO" id="GO:0003676">
    <property type="term" value="F:nucleic acid binding"/>
    <property type="evidence" value="ECO:0007669"/>
    <property type="project" value="InterPro"/>
</dbReference>
<dbReference type="InterPro" id="IPR036397">
    <property type="entry name" value="RNaseH_sf"/>
</dbReference>
<name>A0A2Z6P075_TRISU</name>
<gene>
    <name evidence="3" type="ORF">TSUD_398380</name>
</gene>
<dbReference type="EMBL" id="DF973873">
    <property type="protein sequence ID" value="GAU41655.1"/>
    <property type="molecule type" value="Genomic_DNA"/>
</dbReference>
<evidence type="ECO:0000256" key="1">
    <source>
        <dbReference type="SAM" id="MobiDB-lite"/>
    </source>
</evidence>
<dbReference type="CDD" id="cd06222">
    <property type="entry name" value="RNase_H_like"/>
    <property type="match status" value="1"/>
</dbReference>
<dbReference type="Pfam" id="PF13456">
    <property type="entry name" value="RVT_3"/>
    <property type="match status" value="1"/>
</dbReference>
<organism evidence="3 4">
    <name type="scientific">Trifolium subterraneum</name>
    <name type="common">Subterranean clover</name>
    <dbReference type="NCBI Taxonomy" id="3900"/>
    <lineage>
        <taxon>Eukaryota</taxon>
        <taxon>Viridiplantae</taxon>
        <taxon>Streptophyta</taxon>
        <taxon>Embryophyta</taxon>
        <taxon>Tracheophyta</taxon>
        <taxon>Spermatophyta</taxon>
        <taxon>Magnoliopsida</taxon>
        <taxon>eudicotyledons</taxon>
        <taxon>Gunneridae</taxon>
        <taxon>Pentapetalae</taxon>
        <taxon>rosids</taxon>
        <taxon>fabids</taxon>
        <taxon>Fabales</taxon>
        <taxon>Fabaceae</taxon>
        <taxon>Papilionoideae</taxon>
        <taxon>50 kb inversion clade</taxon>
        <taxon>NPAAA clade</taxon>
        <taxon>Hologalegina</taxon>
        <taxon>IRL clade</taxon>
        <taxon>Trifolieae</taxon>
        <taxon>Trifolium</taxon>
    </lineage>
</organism>